<dbReference type="InterPro" id="IPR037241">
    <property type="entry name" value="E2F-DP_heterodim"/>
</dbReference>
<evidence type="ECO:0000259" key="7">
    <source>
        <dbReference type="SMART" id="SM01372"/>
    </source>
</evidence>
<dbReference type="InterPro" id="IPR038168">
    <property type="entry name" value="TF_DP_C_sf"/>
</dbReference>
<comment type="similarity">
    <text evidence="1 5">Belongs to the E2F/DP family.</text>
</comment>
<dbReference type="InterPro" id="IPR036390">
    <property type="entry name" value="WH_DNA-bd_sf"/>
</dbReference>
<dbReference type="SUPFAM" id="SSF144074">
    <property type="entry name" value="E2F-DP heterodimerization region"/>
    <property type="match status" value="1"/>
</dbReference>
<protein>
    <submittedName>
        <fullName evidence="8">Transcription factor DP like protein</fullName>
    </submittedName>
</protein>
<dbReference type="PANTHER" id="PTHR12548">
    <property type="entry name" value="TRANSCRIPTION FACTOR DP"/>
    <property type="match status" value="1"/>
</dbReference>
<dbReference type="Proteomes" id="UP001057375">
    <property type="component" value="Unassembled WGS sequence"/>
</dbReference>
<dbReference type="Pfam" id="PF02319">
    <property type="entry name" value="WHD_E2F_TDP"/>
    <property type="match status" value="1"/>
</dbReference>
<dbReference type="Gene3D" id="1.10.10.10">
    <property type="entry name" value="Winged helix-like DNA-binding domain superfamily/Winged helix DNA-binding domain"/>
    <property type="match status" value="1"/>
</dbReference>
<evidence type="ECO:0000256" key="5">
    <source>
        <dbReference type="RuleBase" id="RU003796"/>
    </source>
</evidence>
<reference evidence="8" key="1">
    <citation type="submission" date="2022-03" db="EMBL/GenBank/DDBJ databases">
        <title>Draft genome sequence of Aduncisulcus paluster, a free-living microaerophilic Fornicata.</title>
        <authorList>
            <person name="Yuyama I."/>
            <person name="Kume K."/>
            <person name="Tamura T."/>
            <person name="Inagaki Y."/>
            <person name="Hashimoto T."/>
        </authorList>
    </citation>
    <scope>NUCLEOTIDE SEQUENCE</scope>
    <source>
        <strain evidence="8">NY0171</strain>
    </source>
</reference>
<feature type="domain" description="E2F/DP family winged-helix DNA-binding" evidence="7">
    <location>
        <begin position="3"/>
        <end position="56"/>
    </location>
</feature>
<dbReference type="PANTHER" id="PTHR12548:SF9">
    <property type="entry name" value="TRANSCRIPTION FACTOR DP"/>
    <property type="match status" value="1"/>
</dbReference>
<dbReference type="InterPro" id="IPR015648">
    <property type="entry name" value="Transcrpt_fac_DP"/>
</dbReference>
<name>A0ABQ5K1T9_9EUKA</name>
<proteinExistence type="inferred from homology"/>
<gene>
    <name evidence="8" type="ORF">ADUPG1_012499</name>
</gene>
<organism evidence="8 9">
    <name type="scientific">Aduncisulcus paluster</name>
    <dbReference type="NCBI Taxonomy" id="2918883"/>
    <lineage>
        <taxon>Eukaryota</taxon>
        <taxon>Metamonada</taxon>
        <taxon>Carpediemonas-like organisms</taxon>
        <taxon>Aduncisulcus</taxon>
    </lineage>
</organism>
<dbReference type="SMART" id="SM01372">
    <property type="entry name" value="E2F_TDP"/>
    <property type="match status" value="1"/>
</dbReference>
<dbReference type="Gene3D" id="1.20.140.80">
    <property type="entry name" value="Transcription factor DP"/>
    <property type="match status" value="1"/>
</dbReference>
<keyword evidence="6" id="KW-0175">Coiled coil</keyword>
<comment type="caution">
    <text evidence="8">The sequence shown here is derived from an EMBL/GenBank/DDBJ whole genome shotgun (WGS) entry which is preliminary data.</text>
</comment>
<dbReference type="EMBL" id="BQXS01012480">
    <property type="protein sequence ID" value="GKT23682.1"/>
    <property type="molecule type" value="Genomic_DNA"/>
</dbReference>
<keyword evidence="4 5" id="KW-0804">Transcription</keyword>
<keyword evidence="3 5" id="KW-0238">DNA-binding</keyword>
<accession>A0ABQ5K1T9</accession>
<comment type="subcellular location">
    <subcellularLocation>
        <location evidence="5">Nucleus</location>
    </subcellularLocation>
</comment>
<evidence type="ECO:0000313" key="8">
    <source>
        <dbReference type="EMBL" id="GKT23682.1"/>
    </source>
</evidence>
<evidence type="ECO:0000256" key="2">
    <source>
        <dbReference type="ARBA" id="ARBA00023015"/>
    </source>
</evidence>
<keyword evidence="2 5" id="KW-0805">Transcription regulation</keyword>
<evidence type="ECO:0000256" key="6">
    <source>
        <dbReference type="SAM" id="Coils"/>
    </source>
</evidence>
<keyword evidence="5" id="KW-0539">Nucleus</keyword>
<evidence type="ECO:0000313" key="9">
    <source>
        <dbReference type="Proteomes" id="UP001057375"/>
    </source>
</evidence>
<dbReference type="InterPro" id="IPR003316">
    <property type="entry name" value="E2F_WHTH_DNA-bd_dom"/>
</dbReference>
<evidence type="ECO:0000256" key="3">
    <source>
        <dbReference type="ARBA" id="ARBA00023125"/>
    </source>
</evidence>
<dbReference type="InterPro" id="IPR036388">
    <property type="entry name" value="WH-like_DNA-bd_sf"/>
</dbReference>
<evidence type="ECO:0000256" key="1">
    <source>
        <dbReference type="ARBA" id="ARBA00010940"/>
    </source>
</evidence>
<feature type="coiled-coil region" evidence="6">
    <location>
        <begin position="62"/>
        <end position="89"/>
    </location>
</feature>
<keyword evidence="9" id="KW-1185">Reference proteome</keyword>
<dbReference type="SUPFAM" id="SSF46785">
    <property type="entry name" value="Winged helix' DNA-binding domain"/>
    <property type="match status" value="1"/>
</dbReference>
<sequence length="172" mass="19493">MSHFQLTQEVVRCINEGGDAIDSTDKTVQRRIYDAENVMQALKYIRRNKKEIQWIGPPKSTVTSAKETIEELKEQKAELKTRIKRSSSLLKGLKAISAHNEKVSAPPGRRLKFPFIIFACEEDGLLSVKITPEHTHSRLVFTKPAKIINDFDIILTISEEVLHKSVMHGDGL</sequence>
<evidence type="ECO:0000256" key="4">
    <source>
        <dbReference type="ARBA" id="ARBA00023163"/>
    </source>
</evidence>